<dbReference type="Proteomes" id="UP000887580">
    <property type="component" value="Unplaced"/>
</dbReference>
<evidence type="ECO:0000313" key="1">
    <source>
        <dbReference type="Proteomes" id="UP000887580"/>
    </source>
</evidence>
<protein>
    <submittedName>
        <fullName evidence="2">U-box domain-containing protein</fullName>
    </submittedName>
</protein>
<dbReference type="WBParaSite" id="PS1159_v2.g14534.t1">
    <property type="protein sequence ID" value="PS1159_v2.g14534.t1"/>
    <property type="gene ID" value="PS1159_v2.g14534"/>
</dbReference>
<organism evidence="1 2">
    <name type="scientific">Panagrolaimus sp. PS1159</name>
    <dbReference type="NCBI Taxonomy" id="55785"/>
    <lineage>
        <taxon>Eukaryota</taxon>
        <taxon>Metazoa</taxon>
        <taxon>Ecdysozoa</taxon>
        <taxon>Nematoda</taxon>
        <taxon>Chromadorea</taxon>
        <taxon>Rhabditida</taxon>
        <taxon>Tylenchina</taxon>
        <taxon>Panagrolaimomorpha</taxon>
        <taxon>Panagrolaimoidea</taxon>
        <taxon>Panagrolaimidae</taxon>
        <taxon>Panagrolaimus</taxon>
    </lineage>
</organism>
<proteinExistence type="predicted"/>
<name>A0AC35F793_9BILA</name>
<accession>A0AC35F793</accession>
<evidence type="ECO:0000313" key="2">
    <source>
        <dbReference type="WBParaSite" id="PS1159_v2.g14534.t1"/>
    </source>
</evidence>
<reference evidence="2" key="1">
    <citation type="submission" date="2022-11" db="UniProtKB">
        <authorList>
            <consortium name="WormBaseParasite"/>
        </authorList>
    </citation>
    <scope>IDENTIFICATION</scope>
</reference>
<sequence length="443" mass="51569">MINPNFQQNFEIPDEAPKMFQMYPEFYLESVLDFVVYTLQSYPQLLLELHLNLPQQLLMFLCATHYFNNPFLAAKVVEVVYSICPEINPPMYNLWESLVNTSLATVKLVPSMIKFYSDLESGTDFYEKFNIRRSMQVIFRSLWKMPIYRSKIIENANQCNEEFVRFVNMVINDATYLLDESLANLKKIHDVENKMANEAEWNAMNDDARQRETDTLSEATRSVRSWLIMGDDTMDMFGYLTKDVPKPFYLDPLGDRVASMLNHNLSELCGPKCTGLKVRDAVKRFHWDPRRLLEQIVDIYLNLASEEFSTCVANDERSYSPETFKIAQARISSVLPISASERFKNLSEAVKSKYDEKQQRDEDYGDDIPDDFLDPLLNTVMLDPVKLPSGHYMDRKNILRHLLTDQTDPFSRLPCTVADLVPDPELQARIQAWIRERRNQAGH</sequence>